<dbReference type="Proteomes" id="UP000307378">
    <property type="component" value="Unassembled WGS sequence"/>
</dbReference>
<keyword evidence="5 7" id="KW-1133">Transmembrane helix</keyword>
<evidence type="ECO:0000256" key="2">
    <source>
        <dbReference type="ARBA" id="ARBA00011006"/>
    </source>
</evidence>
<dbReference type="Pfam" id="PF04226">
    <property type="entry name" value="Transgly_assoc"/>
    <property type="match status" value="1"/>
</dbReference>
<reference evidence="8 9" key="1">
    <citation type="submission" date="2019-04" db="EMBL/GenBank/DDBJ databases">
        <title>genome sequence of strain W3.</title>
        <authorList>
            <person name="Gao J."/>
            <person name="Sun J."/>
        </authorList>
    </citation>
    <scope>NUCLEOTIDE SEQUENCE [LARGE SCALE GENOMIC DNA]</scope>
    <source>
        <strain evidence="8 9">W3</strain>
    </source>
</reference>
<feature type="transmembrane region" description="Helical" evidence="7">
    <location>
        <begin position="76"/>
        <end position="96"/>
    </location>
</feature>
<dbReference type="RefSeq" id="WP_136540883.1">
    <property type="nucleotide sequence ID" value="NZ_STGU01000005.1"/>
</dbReference>
<feature type="transmembrane region" description="Helical" evidence="7">
    <location>
        <begin position="20"/>
        <end position="37"/>
    </location>
</feature>
<evidence type="ECO:0000313" key="8">
    <source>
        <dbReference type="EMBL" id="THV36074.1"/>
    </source>
</evidence>
<proteinExistence type="inferred from homology"/>
<evidence type="ECO:0000313" key="9">
    <source>
        <dbReference type="Proteomes" id="UP000307378"/>
    </source>
</evidence>
<comment type="similarity">
    <text evidence="2">Belongs to the UPF0410 family.</text>
</comment>
<dbReference type="PANTHER" id="PTHR33884">
    <property type="entry name" value="UPF0410 PROTEIN YMGE"/>
    <property type="match status" value="1"/>
</dbReference>
<evidence type="ECO:0000256" key="6">
    <source>
        <dbReference type="ARBA" id="ARBA00023136"/>
    </source>
</evidence>
<sequence length="98" mass="10510">MGGRVKTDARKDNAVAGFEVGIIATIFFGGLAGWLAGKLMDMRFGVFMNIVIGIVGAAIAAAIFRRLGIFVEGDWLGYLITSFVGASLLLFIARLVRR</sequence>
<comment type="subcellular location">
    <subcellularLocation>
        <location evidence="1">Cell membrane</location>
        <topology evidence="1">Multi-pass membrane protein</topology>
    </subcellularLocation>
</comment>
<dbReference type="PANTHER" id="PTHR33884:SF3">
    <property type="entry name" value="UPF0410 PROTEIN YMGE"/>
    <property type="match status" value="1"/>
</dbReference>
<evidence type="ECO:0000256" key="1">
    <source>
        <dbReference type="ARBA" id="ARBA00004651"/>
    </source>
</evidence>
<dbReference type="EMBL" id="STGU01000005">
    <property type="protein sequence ID" value="THV36074.1"/>
    <property type="molecule type" value="Genomic_DNA"/>
</dbReference>
<keyword evidence="6 7" id="KW-0472">Membrane</keyword>
<organism evidence="8 9">
    <name type="scientific">Rhizobium rosettiformans W3</name>
    <dbReference type="NCBI Taxonomy" id="538378"/>
    <lineage>
        <taxon>Bacteria</taxon>
        <taxon>Pseudomonadati</taxon>
        <taxon>Pseudomonadota</taxon>
        <taxon>Alphaproteobacteria</taxon>
        <taxon>Hyphomicrobiales</taxon>
        <taxon>Rhizobiaceae</taxon>
        <taxon>Rhizobium/Agrobacterium group</taxon>
        <taxon>Rhizobium</taxon>
    </lineage>
</organism>
<evidence type="ECO:0000256" key="4">
    <source>
        <dbReference type="ARBA" id="ARBA00022692"/>
    </source>
</evidence>
<evidence type="ECO:0000256" key="7">
    <source>
        <dbReference type="SAM" id="Phobius"/>
    </source>
</evidence>
<accession>A0A4S8Q700</accession>
<keyword evidence="3" id="KW-1003">Cell membrane</keyword>
<dbReference type="AlphaFoldDB" id="A0A4S8Q700"/>
<feature type="transmembrane region" description="Helical" evidence="7">
    <location>
        <begin position="44"/>
        <end position="64"/>
    </location>
</feature>
<gene>
    <name evidence="8" type="ORF">FAA86_11730</name>
</gene>
<comment type="caution">
    <text evidence="8">The sequence shown here is derived from an EMBL/GenBank/DDBJ whole genome shotgun (WGS) entry which is preliminary data.</text>
</comment>
<keyword evidence="4 7" id="KW-0812">Transmembrane</keyword>
<dbReference type="GO" id="GO:0005886">
    <property type="term" value="C:plasma membrane"/>
    <property type="evidence" value="ECO:0007669"/>
    <property type="project" value="UniProtKB-SubCell"/>
</dbReference>
<evidence type="ECO:0000256" key="3">
    <source>
        <dbReference type="ARBA" id="ARBA00022475"/>
    </source>
</evidence>
<evidence type="ECO:0000256" key="5">
    <source>
        <dbReference type="ARBA" id="ARBA00022989"/>
    </source>
</evidence>
<dbReference type="InterPro" id="IPR007341">
    <property type="entry name" value="Transgly_assoc"/>
</dbReference>
<protein>
    <submittedName>
        <fullName evidence="8">GlsB/YeaQ/YmgE family stress response membrane protein</fullName>
    </submittedName>
</protein>
<name>A0A4S8Q700_9HYPH</name>